<comment type="caution">
    <text evidence="2">The sequence shown here is derived from an EMBL/GenBank/DDBJ whole genome shotgun (WGS) entry which is preliminary data.</text>
</comment>
<dbReference type="EMBL" id="JAGSXH010000133">
    <property type="protein sequence ID" value="MBS2966251.1"/>
    <property type="molecule type" value="Genomic_DNA"/>
</dbReference>
<evidence type="ECO:0000256" key="1">
    <source>
        <dbReference type="SAM" id="SignalP"/>
    </source>
</evidence>
<evidence type="ECO:0000313" key="2">
    <source>
        <dbReference type="EMBL" id="MBS2966251.1"/>
    </source>
</evidence>
<reference evidence="2" key="1">
    <citation type="submission" date="2021-04" db="EMBL/GenBank/DDBJ databases">
        <title>Genome based classification of Actinospica acidithermotolerans sp. nov., an actinobacterium isolated from an Indonesian hot spring.</title>
        <authorList>
            <person name="Kusuma A.B."/>
            <person name="Putra K.E."/>
            <person name="Nafisah S."/>
            <person name="Loh J."/>
            <person name="Nouioui I."/>
            <person name="Goodfellow M."/>
        </authorList>
    </citation>
    <scope>NUCLEOTIDE SEQUENCE</scope>
    <source>
        <strain evidence="2">DSM 45618</strain>
    </source>
</reference>
<feature type="chain" id="PRO_5035273567" description="Lipoprotein" evidence="1">
    <location>
        <begin position="35"/>
        <end position="147"/>
    </location>
</feature>
<accession>A0A8J7WPR1</accession>
<evidence type="ECO:0000313" key="3">
    <source>
        <dbReference type="Proteomes" id="UP000677913"/>
    </source>
</evidence>
<sequence length="147" mass="14572">MDSARRLTRQGRGGTALLLAAALCAGCASGASSAAGNGRGGAAGTPASAKAAQPASPADECASAIAYWAGQALTPGADQGYDYQEMGLSADEYQILLAVTALARPVARKSGLPAARAFARREALPRCAAYVSSHPASPTAPGGGWPQ</sequence>
<organism evidence="2 3">
    <name type="scientific">Actinocrinis puniceicyclus</name>
    <dbReference type="NCBI Taxonomy" id="977794"/>
    <lineage>
        <taxon>Bacteria</taxon>
        <taxon>Bacillati</taxon>
        <taxon>Actinomycetota</taxon>
        <taxon>Actinomycetes</taxon>
        <taxon>Catenulisporales</taxon>
        <taxon>Actinospicaceae</taxon>
        <taxon>Actinocrinis</taxon>
    </lineage>
</organism>
<dbReference type="RefSeq" id="WP_211471143.1">
    <property type="nucleotide sequence ID" value="NZ_JAGSXH010000133.1"/>
</dbReference>
<feature type="signal peptide" evidence="1">
    <location>
        <begin position="1"/>
        <end position="34"/>
    </location>
</feature>
<keyword evidence="1" id="KW-0732">Signal</keyword>
<evidence type="ECO:0008006" key="4">
    <source>
        <dbReference type="Google" id="ProtNLM"/>
    </source>
</evidence>
<protein>
    <recommendedName>
        <fullName evidence="4">Lipoprotein</fullName>
    </recommendedName>
</protein>
<dbReference type="Proteomes" id="UP000677913">
    <property type="component" value="Unassembled WGS sequence"/>
</dbReference>
<keyword evidence="3" id="KW-1185">Reference proteome</keyword>
<proteinExistence type="predicted"/>
<name>A0A8J7WPR1_9ACTN</name>
<dbReference type="AlphaFoldDB" id="A0A8J7WPR1"/>
<gene>
    <name evidence="2" type="ORF">KGA66_24615</name>
</gene>